<keyword evidence="1" id="KW-0472">Membrane</keyword>
<evidence type="ECO:0000256" key="1">
    <source>
        <dbReference type="SAM" id="Phobius"/>
    </source>
</evidence>
<reference evidence="2" key="1">
    <citation type="submission" date="2020-02" db="EMBL/GenBank/DDBJ databases">
        <authorList>
            <person name="Meier V. D."/>
        </authorList>
    </citation>
    <scope>NUCLEOTIDE SEQUENCE</scope>
    <source>
        <strain evidence="2">AVDCRST_MAG93</strain>
    </source>
</reference>
<proteinExistence type="predicted"/>
<keyword evidence="1" id="KW-1133">Transmembrane helix</keyword>
<dbReference type="EMBL" id="CADCTR010003071">
    <property type="protein sequence ID" value="CAA9380844.1"/>
    <property type="molecule type" value="Genomic_DNA"/>
</dbReference>
<sequence>MDRFGEQGGLFYHTRLAWLAYRLLGIQILFIWMRRANGKEER</sequence>
<keyword evidence="1" id="KW-0812">Transmembrane</keyword>
<protein>
    <submittedName>
        <fullName evidence="2">Uncharacterized protein</fullName>
    </submittedName>
</protein>
<feature type="transmembrane region" description="Helical" evidence="1">
    <location>
        <begin position="12"/>
        <end position="32"/>
    </location>
</feature>
<organism evidence="2">
    <name type="scientific">uncultured Chloroflexia bacterium</name>
    <dbReference type="NCBI Taxonomy" id="1672391"/>
    <lineage>
        <taxon>Bacteria</taxon>
        <taxon>Bacillati</taxon>
        <taxon>Chloroflexota</taxon>
        <taxon>Chloroflexia</taxon>
        <taxon>environmental samples</taxon>
    </lineage>
</organism>
<name>A0A6J4NB09_9CHLR</name>
<accession>A0A6J4NB09</accession>
<dbReference type="AlphaFoldDB" id="A0A6J4NB09"/>
<gene>
    <name evidence="2" type="ORF">AVDCRST_MAG93-9163</name>
</gene>
<evidence type="ECO:0000313" key="2">
    <source>
        <dbReference type="EMBL" id="CAA9380844.1"/>
    </source>
</evidence>